<name>A0A7J7LMY4_9MAGN</name>
<dbReference type="InterPro" id="IPR032442">
    <property type="entry name" value="CTU1_C"/>
</dbReference>
<sequence>MDCLEWELLDQNILIKVRSILSSSISSKLPKVSTVFSQAGYFINIVEIFGDYSHVIPFGSSLLTLGDYSDVELKGKRVSHIENGSKSKVGHKKEDCRSTKMRRSVKNRSVTFTGKDKSWWLSYGICKRSRLDLDAPLKITSGKSKLSSYDEYYHIVDNGDVLIALTNDNSLSSDTMQYVSSMARNMFSSQLSDLSLLAAFGDDGFTIMKDTTILAWDKRQVTFLWTCNANDEIIGVVTSMMDSRAWHEKLCHNETDWFDVFTRCKAWVEIETGSMLNCFGSNDDGDKFCCDKFVIDKTSFGIKRLEKIPIILQEFGIADSVVCKITERARSMKCVIKFLKQFRVDSVVSAVDIEPWSGFAREFIKDLARIRPRAILNINKSGENFRISTSTKMSKQGTCECCGYISSHIWCKACVLLDGLNRDLPKLGIGQSKGNAEHWTLDILCILYFILQLEICSCAILTN</sequence>
<organism evidence="3 4">
    <name type="scientific">Kingdonia uniflora</name>
    <dbReference type="NCBI Taxonomy" id="39325"/>
    <lineage>
        <taxon>Eukaryota</taxon>
        <taxon>Viridiplantae</taxon>
        <taxon>Streptophyta</taxon>
        <taxon>Embryophyta</taxon>
        <taxon>Tracheophyta</taxon>
        <taxon>Spermatophyta</taxon>
        <taxon>Magnoliopsida</taxon>
        <taxon>Ranunculales</taxon>
        <taxon>Circaeasteraceae</taxon>
        <taxon>Kingdonia</taxon>
    </lineage>
</organism>
<comment type="caution">
    <text evidence="3">The sequence shown here is derived from an EMBL/GenBank/DDBJ whole genome shotgun (WGS) entry which is preliminary data.</text>
</comment>
<evidence type="ECO:0000259" key="2">
    <source>
        <dbReference type="Pfam" id="PF16503"/>
    </source>
</evidence>
<dbReference type="Gene3D" id="3.40.50.620">
    <property type="entry name" value="HUPs"/>
    <property type="match status" value="1"/>
</dbReference>
<dbReference type="OrthoDB" id="1751483at2759"/>
<dbReference type="GO" id="GO:0002144">
    <property type="term" value="C:cytosolic tRNA wobble base thiouridylase complex"/>
    <property type="evidence" value="ECO:0007669"/>
    <property type="project" value="TreeGrafter"/>
</dbReference>
<dbReference type="Pfam" id="PF16503">
    <property type="entry name" value="zn-ribbon_14"/>
    <property type="match status" value="1"/>
</dbReference>
<protein>
    <recommendedName>
        <fullName evidence="2">Cytoplasmic tRNA 2-thiolation protein 1 C-terminal domain-containing protein</fullName>
    </recommendedName>
</protein>
<keyword evidence="1" id="KW-0808">Transferase</keyword>
<dbReference type="Proteomes" id="UP000541444">
    <property type="component" value="Unassembled WGS sequence"/>
</dbReference>
<dbReference type="EMBL" id="JACGCM010002161">
    <property type="protein sequence ID" value="KAF6143908.1"/>
    <property type="molecule type" value="Genomic_DNA"/>
</dbReference>
<keyword evidence="4" id="KW-1185">Reference proteome</keyword>
<dbReference type="PANTHER" id="PTHR11807">
    <property type="entry name" value="ATPASES OF THE PP SUPERFAMILY-RELATED"/>
    <property type="match status" value="1"/>
</dbReference>
<dbReference type="GO" id="GO:0005739">
    <property type="term" value="C:mitochondrion"/>
    <property type="evidence" value="ECO:0007669"/>
    <property type="project" value="TreeGrafter"/>
</dbReference>
<accession>A0A7J7LMY4</accession>
<dbReference type="InterPro" id="IPR014729">
    <property type="entry name" value="Rossmann-like_a/b/a_fold"/>
</dbReference>
<dbReference type="GO" id="GO:0002143">
    <property type="term" value="P:tRNA wobble position uridine thiolation"/>
    <property type="evidence" value="ECO:0007669"/>
    <property type="project" value="TreeGrafter"/>
</dbReference>
<feature type="non-terminal residue" evidence="3">
    <location>
        <position position="1"/>
    </location>
</feature>
<evidence type="ECO:0000256" key="1">
    <source>
        <dbReference type="ARBA" id="ARBA00022679"/>
    </source>
</evidence>
<reference evidence="3 4" key="1">
    <citation type="journal article" date="2020" name="IScience">
        <title>Genome Sequencing of the Endangered Kingdonia uniflora (Circaeasteraceae, Ranunculales) Reveals Potential Mechanisms of Evolutionary Specialization.</title>
        <authorList>
            <person name="Sun Y."/>
            <person name="Deng T."/>
            <person name="Zhang A."/>
            <person name="Moore M.J."/>
            <person name="Landis J.B."/>
            <person name="Lin N."/>
            <person name="Zhang H."/>
            <person name="Zhang X."/>
            <person name="Huang J."/>
            <person name="Zhang X."/>
            <person name="Sun H."/>
            <person name="Wang H."/>
        </authorList>
    </citation>
    <scope>NUCLEOTIDE SEQUENCE [LARGE SCALE GENOMIC DNA]</scope>
    <source>
        <strain evidence="3">TB1705</strain>
        <tissue evidence="3">Leaf</tissue>
    </source>
</reference>
<dbReference type="GO" id="GO:0000049">
    <property type="term" value="F:tRNA binding"/>
    <property type="evidence" value="ECO:0007669"/>
    <property type="project" value="TreeGrafter"/>
</dbReference>
<feature type="domain" description="Cytoplasmic tRNA 2-thiolation protein 1 C-terminal" evidence="2">
    <location>
        <begin position="397"/>
        <end position="427"/>
    </location>
</feature>
<evidence type="ECO:0000313" key="3">
    <source>
        <dbReference type="EMBL" id="KAF6143908.1"/>
    </source>
</evidence>
<gene>
    <name evidence="3" type="ORF">GIB67_001702</name>
</gene>
<dbReference type="AlphaFoldDB" id="A0A7J7LMY4"/>
<dbReference type="GO" id="GO:0016740">
    <property type="term" value="F:transferase activity"/>
    <property type="evidence" value="ECO:0007669"/>
    <property type="project" value="UniProtKB-KW"/>
</dbReference>
<dbReference type="PANTHER" id="PTHR11807:SF12">
    <property type="entry name" value="CYTOPLASMIC TRNA 2-THIOLATION PROTEIN 1"/>
    <property type="match status" value="1"/>
</dbReference>
<proteinExistence type="predicted"/>
<evidence type="ECO:0000313" key="4">
    <source>
        <dbReference type="Proteomes" id="UP000541444"/>
    </source>
</evidence>